<organism evidence="3 4">
    <name type="scientific">Mollisia scopiformis</name>
    <name type="common">Conifer needle endophyte fungus</name>
    <name type="synonym">Phialocephala scopiformis</name>
    <dbReference type="NCBI Taxonomy" id="149040"/>
    <lineage>
        <taxon>Eukaryota</taxon>
        <taxon>Fungi</taxon>
        <taxon>Dikarya</taxon>
        <taxon>Ascomycota</taxon>
        <taxon>Pezizomycotina</taxon>
        <taxon>Leotiomycetes</taxon>
        <taxon>Helotiales</taxon>
        <taxon>Mollisiaceae</taxon>
        <taxon>Mollisia</taxon>
    </lineage>
</organism>
<dbReference type="Gene3D" id="3.40.50.1820">
    <property type="entry name" value="alpha/beta hydrolase"/>
    <property type="match status" value="1"/>
</dbReference>
<evidence type="ECO:0000313" key="3">
    <source>
        <dbReference type="EMBL" id="KUJ13755.1"/>
    </source>
</evidence>
<protein>
    <submittedName>
        <fullName evidence="3">Alpha/beta-hydrolase</fullName>
    </submittedName>
</protein>
<dbReference type="EMBL" id="KQ947421">
    <property type="protein sequence ID" value="KUJ13755.1"/>
    <property type="molecule type" value="Genomic_DNA"/>
</dbReference>
<feature type="compositionally biased region" description="Basic and acidic residues" evidence="1">
    <location>
        <begin position="158"/>
        <end position="171"/>
    </location>
</feature>
<feature type="domain" description="Partial AB-hydrolase lipase" evidence="2">
    <location>
        <begin position="100"/>
        <end position="193"/>
    </location>
</feature>
<dbReference type="PANTHER" id="PTHR11005">
    <property type="entry name" value="LYSOSOMAL ACID LIPASE-RELATED"/>
    <property type="match status" value="1"/>
</dbReference>
<feature type="region of interest" description="Disordered" evidence="1">
    <location>
        <begin position="48"/>
        <end position="69"/>
    </location>
</feature>
<dbReference type="GO" id="GO:0006629">
    <property type="term" value="P:lipid metabolic process"/>
    <property type="evidence" value="ECO:0007669"/>
    <property type="project" value="InterPro"/>
</dbReference>
<dbReference type="Pfam" id="PF04083">
    <property type="entry name" value="Abhydro_lipase"/>
    <property type="match status" value="1"/>
</dbReference>
<dbReference type="RefSeq" id="XP_018068110.1">
    <property type="nucleotide sequence ID" value="XM_018217713.1"/>
</dbReference>
<evidence type="ECO:0000313" key="4">
    <source>
        <dbReference type="Proteomes" id="UP000070700"/>
    </source>
</evidence>
<dbReference type="FunCoup" id="A0A194X0N7">
    <property type="interactions" value="57"/>
</dbReference>
<proteinExistence type="predicted"/>
<dbReference type="GO" id="GO:0016787">
    <property type="term" value="F:hydrolase activity"/>
    <property type="evidence" value="ECO:0007669"/>
    <property type="project" value="UniProtKB-KW"/>
</dbReference>
<dbReference type="SUPFAM" id="SSF53474">
    <property type="entry name" value="alpha/beta-Hydrolases"/>
    <property type="match status" value="1"/>
</dbReference>
<reference evidence="3 4" key="1">
    <citation type="submission" date="2015-10" db="EMBL/GenBank/DDBJ databases">
        <title>Full genome of DAOMC 229536 Phialocephala scopiformis, a fungal endophyte of spruce producing the potent anti-insectan compound rugulosin.</title>
        <authorList>
            <consortium name="DOE Joint Genome Institute"/>
            <person name="Walker A.K."/>
            <person name="Frasz S.L."/>
            <person name="Seifert K.A."/>
            <person name="Miller J.D."/>
            <person name="Mondo S.J."/>
            <person name="Labutti K."/>
            <person name="Lipzen A."/>
            <person name="Dockter R."/>
            <person name="Kennedy M."/>
            <person name="Grigoriev I.V."/>
            <person name="Spatafora J.W."/>
        </authorList>
    </citation>
    <scope>NUCLEOTIDE SEQUENCE [LARGE SCALE GENOMIC DNA]</scope>
    <source>
        <strain evidence="3 4">CBS 120377</strain>
    </source>
</reference>
<dbReference type="GeneID" id="28827439"/>
<dbReference type="InterPro" id="IPR029058">
    <property type="entry name" value="AB_hydrolase_fold"/>
</dbReference>
<accession>A0A194X0N7</accession>
<dbReference type="Proteomes" id="UP000070700">
    <property type="component" value="Unassembled WGS sequence"/>
</dbReference>
<gene>
    <name evidence="3" type="ORF">LY89DRAFT_708910</name>
</gene>
<keyword evidence="4" id="KW-1185">Reference proteome</keyword>
<evidence type="ECO:0000256" key="1">
    <source>
        <dbReference type="SAM" id="MobiDB-lite"/>
    </source>
</evidence>
<evidence type="ECO:0000259" key="2">
    <source>
        <dbReference type="Pfam" id="PF04083"/>
    </source>
</evidence>
<keyword evidence="3" id="KW-0378">Hydrolase</keyword>
<dbReference type="AlphaFoldDB" id="A0A194X0N7"/>
<dbReference type="InterPro" id="IPR006693">
    <property type="entry name" value="AB_hydrolase_lipase"/>
</dbReference>
<feature type="region of interest" description="Disordered" evidence="1">
    <location>
        <begin position="152"/>
        <end position="171"/>
    </location>
</feature>
<dbReference type="InParanoid" id="A0A194X0N7"/>
<feature type="compositionally biased region" description="Basic and acidic residues" evidence="1">
    <location>
        <begin position="49"/>
        <end position="69"/>
    </location>
</feature>
<sequence>MTVPIPALSAAEREKYDIFFPPLPNYGPPTLGKRFKWAVLRIGPPRPFQQEEERRAEEREKEERKWERQRDGDVDRAILESHGGWCPSEGGRDKMIRDVGYYARRVGLDCEELKVQTEDGHILVLWHVYDPREYIPLPAALRGIRGPESIDAIRPPSRKLEPQERGQTKEEERRYPILMIHGLLQSAGVYATNDEHSLAFWLCKEGFDVWLGNCRAGFTPEHVELDNQNPEMWNWDLRHMATLDLPALTARVLSETSFSKLALVGHSQGTTATLIALSRFSRPSLSSKLSVACLLAPAFYAASLLTTKFVFRFMRLIPLSAFTLLFGRTSFIPVMGKLGYLHGKVPENWIGGPSYAAYRFLFNWTDQNWDRGRGTGAMAWWLGRGGFADRDCVLSIKEELERENIEDLLEDFEKGATGSINPAEASTLREKLRKDEEKGFRSECWFPEYTAPLAFWAAGDDELVDGKRLLNRFRRGREPNANIVHKHVVAGYEHLDVVWSCDAVEKVGWEMRNVIWKSVQDKSEIRNPRGCVDI</sequence>
<name>A0A194X0N7_MOLSC</name>
<dbReference type="OrthoDB" id="6130531at2759"/>
<dbReference type="KEGG" id="psco:LY89DRAFT_708910"/>